<evidence type="ECO:0000256" key="3">
    <source>
        <dbReference type="ARBA" id="ARBA00022722"/>
    </source>
</evidence>
<sequence>MPVLAPNELKAMLLPRQRLLGMDPGTKTIGLALSDITLTVATPFEIIRRTKFKNDAARILEIVTEHNVGGFVIGWPINMDGSQGPRCQSVRAFSDNLAQISNLPQILWDERLSTAAVERTLLEADSSRARRKDVIDKLAAAYILQGALHAL</sequence>
<keyword evidence="8" id="KW-1185">Reference proteome</keyword>
<evidence type="ECO:0000256" key="4">
    <source>
        <dbReference type="ARBA" id="ARBA00022801"/>
    </source>
</evidence>
<accession>A0ABV7D1N3</accession>
<dbReference type="Gene3D" id="3.30.420.140">
    <property type="entry name" value="YqgF/RNase H-like domain"/>
    <property type="match status" value="1"/>
</dbReference>
<keyword evidence="2 5" id="KW-0690">Ribosome biogenesis</keyword>
<dbReference type="EMBL" id="JBHRSL010000002">
    <property type="protein sequence ID" value="MFC3050737.1"/>
    <property type="molecule type" value="Genomic_DNA"/>
</dbReference>
<dbReference type="InterPro" id="IPR005227">
    <property type="entry name" value="YqgF"/>
</dbReference>
<evidence type="ECO:0000259" key="6">
    <source>
        <dbReference type="SMART" id="SM00732"/>
    </source>
</evidence>
<dbReference type="NCBIfam" id="TIGR00250">
    <property type="entry name" value="RNAse_H_YqgF"/>
    <property type="match status" value="1"/>
</dbReference>
<dbReference type="EC" id="3.1.-.-" evidence="5"/>
<comment type="caution">
    <text evidence="7">The sequence shown here is derived from an EMBL/GenBank/DDBJ whole genome shotgun (WGS) entry which is preliminary data.</text>
</comment>
<feature type="domain" description="YqgF/RNase H-like" evidence="6">
    <location>
        <begin position="17"/>
        <end position="117"/>
    </location>
</feature>
<dbReference type="InterPro" id="IPR037027">
    <property type="entry name" value="YqgF/RNaseH-like_dom_sf"/>
</dbReference>
<dbReference type="InterPro" id="IPR006641">
    <property type="entry name" value="YqgF/RNaseH-like_dom"/>
</dbReference>
<gene>
    <name evidence="7" type="primary">ruvX</name>
    <name evidence="7" type="ORF">ACFOKA_02350</name>
</gene>
<evidence type="ECO:0000256" key="5">
    <source>
        <dbReference type="HAMAP-Rule" id="MF_00651"/>
    </source>
</evidence>
<protein>
    <recommendedName>
        <fullName evidence="5">Putative pre-16S rRNA nuclease</fullName>
        <ecNumber evidence="5">3.1.-.-</ecNumber>
    </recommendedName>
</protein>
<evidence type="ECO:0000256" key="2">
    <source>
        <dbReference type="ARBA" id="ARBA00022517"/>
    </source>
</evidence>
<evidence type="ECO:0000313" key="8">
    <source>
        <dbReference type="Proteomes" id="UP001595444"/>
    </source>
</evidence>
<dbReference type="SMART" id="SM00732">
    <property type="entry name" value="YqgFc"/>
    <property type="match status" value="1"/>
</dbReference>
<dbReference type="PANTHER" id="PTHR33317">
    <property type="entry name" value="POLYNUCLEOTIDYL TRANSFERASE, RIBONUCLEASE H-LIKE SUPERFAMILY PROTEIN"/>
    <property type="match status" value="1"/>
</dbReference>
<comment type="similarity">
    <text evidence="5">Belongs to the YqgF HJR family.</text>
</comment>
<comment type="subcellular location">
    <subcellularLocation>
        <location evidence="5">Cytoplasm</location>
    </subcellularLocation>
</comment>
<dbReference type="PANTHER" id="PTHR33317:SF4">
    <property type="entry name" value="POLYNUCLEOTIDYL TRANSFERASE, RIBONUCLEASE H-LIKE SUPERFAMILY PROTEIN"/>
    <property type="match status" value="1"/>
</dbReference>
<dbReference type="RefSeq" id="WP_228073485.1">
    <property type="nucleotide sequence ID" value="NZ_CP061205.1"/>
</dbReference>
<keyword evidence="4 5" id="KW-0378">Hydrolase</keyword>
<evidence type="ECO:0000256" key="1">
    <source>
        <dbReference type="ARBA" id="ARBA00022490"/>
    </source>
</evidence>
<dbReference type="Pfam" id="PF03652">
    <property type="entry name" value="RuvX"/>
    <property type="match status" value="1"/>
</dbReference>
<reference evidence="8" key="1">
    <citation type="journal article" date="2019" name="Int. J. Syst. Evol. Microbiol.">
        <title>The Global Catalogue of Microorganisms (GCM) 10K type strain sequencing project: providing services to taxonomists for standard genome sequencing and annotation.</title>
        <authorList>
            <consortium name="The Broad Institute Genomics Platform"/>
            <consortium name="The Broad Institute Genome Sequencing Center for Infectious Disease"/>
            <person name="Wu L."/>
            <person name="Ma J."/>
        </authorList>
    </citation>
    <scope>NUCLEOTIDE SEQUENCE [LARGE SCALE GENOMIC DNA]</scope>
    <source>
        <strain evidence="8">KCTC 62164</strain>
    </source>
</reference>
<dbReference type="CDD" id="cd16964">
    <property type="entry name" value="YqgF"/>
    <property type="match status" value="1"/>
</dbReference>
<comment type="function">
    <text evidence="5">Could be a nuclease involved in processing of the 5'-end of pre-16S rRNA.</text>
</comment>
<dbReference type="Proteomes" id="UP001595444">
    <property type="component" value="Unassembled WGS sequence"/>
</dbReference>
<keyword evidence="1 5" id="KW-0963">Cytoplasm</keyword>
<organism evidence="7 8">
    <name type="scientific">Kordiimonas pumila</name>
    <dbReference type="NCBI Taxonomy" id="2161677"/>
    <lineage>
        <taxon>Bacteria</taxon>
        <taxon>Pseudomonadati</taxon>
        <taxon>Pseudomonadota</taxon>
        <taxon>Alphaproteobacteria</taxon>
        <taxon>Kordiimonadales</taxon>
        <taxon>Kordiimonadaceae</taxon>
        <taxon>Kordiimonas</taxon>
    </lineage>
</organism>
<dbReference type="InterPro" id="IPR012337">
    <property type="entry name" value="RNaseH-like_sf"/>
</dbReference>
<proteinExistence type="inferred from homology"/>
<evidence type="ECO:0000313" key="7">
    <source>
        <dbReference type="EMBL" id="MFC3050737.1"/>
    </source>
</evidence>
<keyword evidence="3 5" id="KW-0540">Nuclease</keyword>
<dbReference type="SUPFAM" id="SSF53098">
    <property type="entry name" value="Ribonuclease H-like"/>
    <property type="match status" value="1"/>
</dbReference>
<dbReference type="HAMAP" id="MF_00651">
    <property type="entry name" value="Nuclease_YqgF"/>
    <property type="match status" value="1"/>
</dbReference>
<name>A0ABV7D1N3_9PROT</name>